<evidence type="ECO:0000313" key="6">
    <source>
        <dbReference type="EMBL" id="MEV4925614.1"/>
    </source>
</evidence>
<dbReference type="Gene3D" id="1.20.5.1930">
    <property type="match status" value="1"/>
</dbReference>
<keyword evidence="4" id="KW-0472">Membrane</keyword>
<name>A0ABV3IZU7_9ACTN</name>
<dbReference type="Gene3D" id="3.30.565.10">
    <property type="entry name" value="Histidine kinase-like ATPase, C-terminal domain"/>
    <property type="match status" value="1"/>
</dbReference>
<dbReference type="SUPFAM" id="SSF55874">
    <property type="entry name" value="ATPase domain of HSP90 chaperone/DNA topoisomerase II/histidine kinase"/>
    <property type="match status" value="1"/>
</dbReference>
<reference evidence="6 7" key="1">
    <citation type="submission" date="2024-06" db="EMBL/GenBank/DDBJ databases">
        <title>The Natural Products Discovery Center: Release of the First 8490 Sequenced Strains for Exploring Actinobacteria Biosynthetic Diversity.</title>
        <authorList>
            <person name="Kalkreuter E."/>
            <person name="Kautsar S.A."/>
            <person name="Yang D."/>
            <person name="Bader C.D."/>
            <person name="Teijaro C.N."/>
            <person name="Fluegel L."/>
            <person name="Davis C.M."/>
            <person name="Simpson J.R."/>
            <person name="Lauterbach L."/>
            <person name="Steele A.D."/>
            <person name="Gui C."/>
            <person name="Meng S."/>
            <person name="Li G."/>
            <person name="Viehrig K."/>
            <person name="Ye F."/>
            <person name="Su P."/>
            <person name="Kiefer A.F."/>
            <person name="Nichols A."/>
            <person name="Cepeda A.J."/>
            <person name="Yan W."/>
            <person name="Fan B."/>
            <person name="Jiang Y."/>
            <person name="Adhikari A."/>
            <person name="Zheng C.-J."/>
            <person name="Schuster L."/>
            <person name="Cowan T.M."/>
            <person name="Smanski M.J."/>
            <person name="Chevrette M.G."/>
            <person name="De Carvalho L.P.S."/>
            <person name="Shen B."/>
        </authorList>
    </citation>
    <scope>NUCLEOTIDE SEQUENCE [LARGE SCALE GENOMIC DNA]</scope>
    <source>
        <strain evidence="6 7">NPDC053791</strain>
    </source>
</reference>
<evidence type="ECO:0000256" key="3">
    <source>
        <dbReference type="ARBA" id="ARBA00023012"/>
    </source>
</evidence>
<gene>
    <name evidence="6" type="ORF">AB0L03_22755</name>
</gene>
<feature type="transmembrane region" description="Helical" evidence="4">
    <location>
        <begin position="84"/>
        <end position="108"/>
    </location>
</feature>
<evidence type="ECO:0000256" key="2">
    <source>
        <dbReference type="ARBA" id="ARBA00022777"/>
    </source>
</evidence>
<dbReference type="InterPro" id="IPR050482">
    <property type="entry name" value="Sensor_HK_TwoCompSys"/>
</dbReference>
<dbReference type="EMBL" id="JBFASG010000024">
    <property type="protein sequence ID" value="MEV4925614.1"/>
    <property type="molecule type" value="Genomic_DNA"/>
</dbReference>
<dbReference type="RefSeq" id="WP_366089272.1">
    <property type="nucleotide sequence ID" value="NZ_JBFASG010000024.1"/>
</dbReference>
<dbReference type="PANTHER" id="PTHR24421">
    <property type="entry name" value="NITRATE/NITRITE SENSOR PROTEIN NARX-RELATED"/>
    <property type="match status" value="1"/>
</dbReference>
<keyword evidence="1" id="KW-0808">Transferase</keyword>
<dbReference type="PANTHER" id="PTHR24421:SF63">
    <property type="entry name" value="SENSOR HISTIDINE KINASE DESK"/>
    <property type="match status" value="1"/>
</dbReference>
<dbReference type="Pfam" id="PF07730">
    <property type="entry name" value="HisKA_3"/>
    <property type="match status" value="1"/>
</dbReference>
<feature type="transmembrane region" description="Helical" evidence="4">
    <location>
        <begin position="143"/>
        <end position="160"/>
    </location>
</feature>
<evidence type="ECO:0000313" key="7">
    <source>
        <dbReference type="Proteomes" id="UP001552479"/>
    </source>
</evidence>
<keyword evidence="3" id="KW-0902">Two-component regulatory system</keyword>
<keyword evidence="2 6" id="KW-0418">Kinase</keyword>
<dbReference type="GO" id="GO:0016301">
    <property type="term" value="F:kinase activity"/>
    <property type="evidence" value="ECO:0007669"/>
    <property type="project" value="UniProtKB-KW"/>
</dbReference>
<accession>A0ABV3IZU7</accession>
<organism evidence="6 7">
    <name type="scientific">Streptomyces roseoverticillatus</name>
    <dbReference type="NCBI Taxonomy" id="66429"/>
    <lineage>
        <taxon>Bacteria</taxon>
        <taxon>Bacillati</taxon>
        <taxon>Actinomycetota</taxon>
        <taxon>Actinomycetes</taxon>
        <taxon>Kitasatosporales</taxon>
        <taxon>Streptomycetaceae</taxon>
        <taxon>Streptomyces</taxon>
    </lineage>
</organism>
<feature type="transmembrane region" description="Helical" evidence="4">
    <location>
        <begin position="49"/>
        <end position="72"/>
    </location>
</feature>
<feature type="domain" description="Signal transduction histidine kinase subgroup 3 dimerisation and phosphoacceptor" evidence="5">
    <location>
        <begin position="213"/>
        <end position="280"/>
    </location>
</feature>
<evidence type="ECO:0000259" key="5">
    <source>
        <dbReference type="Pfam" id="PF07730"/>
    </source>
</evidence>
<sequence length="441" mass="47651">MGLWTRVQEWRSRSRVAKVDSYMRWTLYVLPVLLPAFCTLSVIGDSGLTRPWVLLLGGLFTLQGVLGITVFRRSLDHYLWKKPAPWWPLAGQGALLVVAIACMVITFLRYGQEYASTIGLFLWNGSLSVFGPYTLLARKIRRFVAACAAISLVLGGIVAISGAWAAAALVAGLVFLMAMWCVSVVRMSGWMLHVMWELETAREAQARLAVTEERLRFGRDLHDVLGRNLAVIALKSELAVQLARRGSPDAVTQMAEVQRMAQDSQREVREVVRGYREADLHTELVGARGVLSAADIECRIDDTAGKALPPAVQSVLAWVVREGTTNVLRHADAKRCAVRLRVVAESTAVLVMENNGVREPGRDPGSGSGSGLAGLRERLMVLGGSLTYEHRANATFRLTAEVPLEGVLPADADGAYGAGDAALPGKAVRGSGLVPVNGGTA</sequence>
<evidence type="ECO:0000256" key="1">
    <source>
        <dbReference type="ARBA" id="ARBA00022679"/>
    </source>
</evidence>
<feature type="transmembrane region" description="Helical" evidence="4">
    <location>
        <begin position="21"/>
        <end position="43"/>
    </location>
</feature>
<dbReference type="InterPro" id="IPR011712">
    <property type="entry name" value="Sig_transdc_His_kin_sub3_dim/P"/>
</dbReference>
<comment type="caution">
    <text evidence="6">The sequence shown here is derived from an EMBL/GenBank/DDBJ whole genome shotgun (WGS) entry which is preliminary data.</text>
</comment>
<keyword evidence="4" id="KW-0812">Transmembrane</keyword>
<keyword evidence="4" id="KW-1133">Transmembrane helix</keyword>
<evidence type="ECO:0000256" key="4">
    <source>
        <dbReference type="SAM" id="Phobius"/>
    </source>
</evidence>
<protein>
    <submittedName>
        <fullName evidence="6">Histidine kinase</fullName>
    </submittedName>
</protein>
<keyword evidence="7" id="KW-1185">Reference proteome</keyword>
<dbReference type="CDD" id="cd16917">
    <property type="entry name" value="HATPase_UhpB-NarQ-NarX-like"/>
    <property type="match status" value="1"/>
</dbReference>
<proteinExistence type="predicted"/>
<feature type="transmembrane region" description="Helical" evidence="4">
    <location>
        <begin position="114"/>
        <end position="136"/>
    </location>
</feature>
<dbReference type="InterPro" id="IPR036890">
    <property type="entry name" value="HATPase_C_sf"/>
</dbReference>
<feature type="transmembrane region" description="Helical" evidence="4">
    <location>
        <begin position="166"/>
        <end position="185"/>
    </location>
</feature>
<dbReference type="Proteomes" id="UP001552479">
    <property type="component" value="Unassembled WGS sequence"/>
</dbReference>